<feature type="region of interest" description="Disordered" evidence="1">
    <location>
        <begin position="1"/>
        <end position="21"/>
    </location>
</feature>
<dbReference type="EMBL" id="HG793147">
    <property type="protein sequence ID" value="CRL25363.1"/>
    <property type="molecule type" value="Genomic_DNA"/>
</dbReference>
<proteinExistence type="predicted"/>
<evidence type="ECO:0000313" key="2">
    <source>
        <dbReference type="EMBL" id="CRL25363.1"/>
    </source>
</evidence>
<gene>
    <name evidence="2" type="ORF">PCAMFM013_S014g000259</name>
</gene>
<reference evidence="2 3" key="1">
    <citation type="journal article" date="2014" name="Nat. Commun.">
        <title>Multiple recent horizontal transfers of a large genomic region in cheese making fungi.</title>
        <authorList>
            <person name="Cheeseman K."/>
            <person name="Ropars J."/>
            <person name="Renault P."/>
            <person name="Dupont J."/>
            <person name="Gouzy J."/>
            <person name="Branca A."/>
            <person name="Abraham A.L."/>
            <person name="Ceppi M."/>
            <person name="Conseiller E."/>
            <person name="Debuchy R."/>
            <person name="Malagnac F."/>
            <person name="Goarin A."/>
            <person name="Silar P."/>
            <person name="Lacoste S."/>
            <person name="Sallet E."/>
            <person name="Bensimon A."/>
            <person name="Giraud T."/>
            <person name="Brygoo Y."/>
        </authorList>
    </citation>
    <scope>NUCLEOTIDE SEQUENCE [LARGE SCALE GENOMIC DNA]</scope>
    <source>
        <strain evidence="3">FM 013</strain>
    </source>
</reference>
<sequence>MAESVMQAKVKPQTMGLPLRHAPPTLYSLPCKPTSPEALVSPFP</sequence>
<protein>
    <submittedName>
        <fullName evidence="2">Str. FM013</fullName>
    </submittedName>
</protein>
<accession>A0A0G4PGB1</accession>
<name>A0A0G4PGB1_PENC3</name>
<dbReference type="Proteomes" id="UP000053732">
    <property type="component" value="Unassembled WGS sequence"/>
</dbReference>
<dbReference type="AlphaFoldDB" id="A0A0G4PGB1"/>
<evidence type="ECO:0000256" key="1">
    <source>
        <dbReference type="SAM" id="MobiDB-lite"/>
    </source>
</evidence>
<evidence type="ECO:0000313" key="3">
    <source>
        <dbReference type="Proteomes" id="UP000053732"/>
    </source>
</evidence>
<organism evidence="2 3">
    <name type="scientific">Penicillium camemberti (strain FM 013)</name>
    <dbReference type="NCBI Taxonomy" id="1429867"/>
    <lineage>
        <taxon>Eukaryota</taxon>
        <taxon>Fungi</taxon>
        <taxon>Dikarya</taxon>
        <taxon>Ascomycota</taxon>
        <taxon>Pezizomycotina</taxon>
        <taxon>Eurotiomycetes</taxon>
        <taxon>Eurotiomycetidae</taxon>
        <taxon>Eurotiales</taxon>
        <taxon>Aspergillaceae</taxon>
        <taxon>Penicillium</taxon>
    </lineage>
</organism>
<keyword evidence="3" id="KW-1185">Reference proteome</keyword>